<proteinExistence type="predicted"/>
<evidence type="ECO:0000313" key="3">
    <source>
        <dbReference type="Proteomes" id="UP001145742"/>
    </source>
</evidence>
<accession>A0ABQ9CSR8</accession>
<organism evidence="2 3">
    <name type="scientific">Willisornis vidua</name>
    <name type="common">Xingu scale-backed antbird</name>
    <dbReference type="NCBI Taxonomy" id="1566151"/>
    <lineage>
        <taxon>Eukaryota</taxon>
        <taxon>Metazoa</taxon>
        <taxon>Chordata</taxon>
        <taxon>Craniata</taxon>
        <taxon>Vertebrata</taxon>
        <taxon>Euteleostomi</taxon>
        <taxon>Archelosauria</taxon>
        <taxon>Archosauria</taxon>
        <taxon>Dinosauria</taxon>
        <taxon>Saurischia</taxon>
        <taxon>Theropoda</taxon>
        <taxon>Coelurosauria</taxon>
        <taxon>Aves</taxon>
        <taxon>Neognathae</taxon>
        <taxon>Neoaves</taxon>
        <taxon>Telluraves</taxon>
        <taxon>Australaves</taxon>
        <taxon>Passeriformes</taxon>
        <taxon>Thamnophilidae</taxon>
        <taxon>Willisornis</taxon>
    </lineage>
</organism>
<evidence type="ECO:0000313" key="2">
    <source>
        <dbReference type="EMBL" id="KAJ7405504.1"/>
    </source>
</evidence>
<feature type="compositionally biased region" description="Basic and acidic residues" evidence="1">
    <location>
        <begin position="1"/>
        <end position="19"/>
    </location>
</feature>
<name>A0ABQ9CSR8_9PASS</name>
<dbReference type="Proteomes" id="UP001145742">
    <property type="component" value="Unassembled WGS sequence"/>
</dbReference>
<gene>
    <name evidence="2" type="ORF">WISP_139413</name>
</gene>
<comment type="caution">
    <text evidence="2">The sequence shown here is derived from an EMBL/GenBank/DDBJ whole genome shotgun (WGS) entry which is preliminary data.</text>
</comment>
<sequence length="93" mass="10156">MERAKKRKTEVSKHGRDKATVLQPLSSAAPADEELRVLSPPIKGAQPSTAWTALAASPSWKLSPLPPAAPWKQDLAIKVALETLDELHKRDLL</sequence>
<keyword evidence="3" id="KW-1185">Reference proteome</keyword>
<feature type="region of interest" description="Disordered" evidence="1">
    <location>
        <begin position="1"/>
        <end position="32"/>
    </location>
</feature>
<reference evidence="2" key="1">
    <citation type="submission" date="2019-10" db="EMBL/GenBank/DDBJ databases">
        <authorList>
            <person name="Soares A.E.R."/>
            <person name="Aleixo A."/>
            <person name="Schneider P."/>
            <person name="Miyaki C.Y."/>
            <person name="Schneider M.P."/>
            <person name="Mello C."/>
            <person name="Vasconcelos A.T.R."/>
        </authorList>
    </citation>
    <scope>NUCLEOTIDE SEQUENCE</scope>
    <source>
        <tissue evidence="2">Muscle</tissue>
    </source>
</reference>
<dbReference type="EMBL" id="WHWB01034705">
    <property type="protein sequence ID" value="KAJ7405504.1"/>
    <property type="molecule type" value="Genomic_DNA"/>
</dbReference>
<protein>
    <submittedName>
        <fullName evidence="2">Uncharacterized protein</fullName>
    </submittedName>
</protein>
<evidence type="ECO:0000256" key="1">
    <source>
        <dbReference type="SAM" id="MobiDB-lite"/>
    </source>
</evidence>